<dbReference type="PANTHER" id="PTHR10578">
    <property type="entry name" value="S -2-HYDROXY-ACID OXIDASE-RELATED"/>
    <property type="match status" value="1"/>
</dbReference>
<feature type="binding site" evidence="7">
    <location>
        <begin position="314"/>
        <end position="315"/>
    </location>
    <ligand>
        <name>FMN</name>
        <dbReference type="ChEBI" id="CHEBI:58210"/>
    </ligand>
</feature>
<feature type="binding site" evidence="7">
    <location>
        <begin position="291"/>
        <end position="295"/>
    </location>
    <ligand>
        <name>FMN</name>
        <dbReference type="ChEBI" id="CHEBI:58210"/>
    </ligand>
</feature>
<evidence type="ECO:0000256" key="1">
    <source>
        <dbReference type="ARBA" id="ARBA00001917"/>
    </source>
</evidence>
<evidence type="ECO:0000256" key="4">
    <source>
        <dbReference type="ARBA" id="ARBA00023002"/>
    </source>
</evidence>
<comment type="similarity">
    <text evidence="5">Belongs to the FMN-dependent alpha-hydroxy acid dehydrogenase family.</text>
</comment>
<dbReference type="FunFam" id="3.20.20.70:FF:000029">
    <property type="entry name" value="L-lactate dehydrogenase"/>
    <property type="match status" value="1"/>
</dbReference>
<feature type="binding site" evidence="7">
    <location>
        <begin position="85"/>
        <end position="87"/>
    </location>
    <ligand>
        <name>FMN</name>
        <dbReference type="ChEBI" id="CHEBI:58210"/>
    </ligand>
</feature>
<evidence type="ECO:0000313" key="10">
    <source>
        <dbReference type="Proteomes" id="UP000295023"/>
    </source>
</evidence>
<proteinExistence type="inferred from homology"/>
<feature type="binding site" evidence="7">
    <location>
        <position position="260"/>
    </location>
    <ligand>
        <name>glyoxylate</name>
        <dbReference type="ChEBI" id="CHEBI:36655"/>
    </ligand>
</feature>
<dbReference type="CDD" id="cd02809">
    <property type="entry name" value="alpha_hydroxyacid_oxid_FMN"/>
    <property type="match status" value="1"/>
</dbReference>
<dbReference type="OrthoDB" id="9770452at2"/>
<dbReference type="Gene3D" id="3.20.20.70">
    <property type="entry name" value="Aldolase class I"/>
    <property type="match status" value="1"/>
</dbReference>
<feature type="binding site" evidence="7">
    <location>
        <position position="114"/>
    </location>
    <ligand>
        <name>FMN</name>
        <dbReference type="ChEBI" id="CHEBI:58210"/>
    </ligand>
</feature>
<dbReference type="InterPro" id="IPR013785">
    <property type="entry name" value="Aldolase_TIM"/>
</dbReference>
<feature type="active site" description="Proton acceptor" evidence="6">
    <location>
        <position position="260"/>
    </location>
</feature>
<evidence type="ECO:0000256" key="6">
    <source>
        <dbReference type="PIRSR" id="PIRSR000138-1"/>
    </source>
</evidence>
<dbReference type="InterPro" id="IPR037396">
    <property type="entry name" value="FMN_HAD"/>
</dbReference>
<keyword evidence="3 7" id="KW-0288">FMN</keyword>
<comment type="cofactor">
    <cofactor evidence="1">
        <name>FMN</name>
        <dbReference type="ChEBI" id="CHEBI:58210"/>
    </cofactor>
</comment>
<dbReference type="InterPro" id="IPR000262">
    <property type="entry name" value="FMN-dep_DH"/>
</dbReference>
<evidence type="ECO:0000256" key="3">
    <source>
        <dbReference type="ARBA" id="ARBA00022643"/>
    </source>
</evidence>
<keyword evidence="4" id="KW-0560">Oxidoreductase</keyword>
<dbReference type="PIRSF" id="PIRSF000138">
    <property type="entry name" value="Al-hdrx_acd_dh"/>
    <property type="match status" value="1"/>
</dbReference>
<dbReference type="PROSITE" id="PS51349">
    <property type="entry name" value="FMN_HYDROXY_ACID_DH_2"/>
    <property type="match status" value="1"/>
</dbReference>
<comment type="caution">
    <text evidence="9">The sequence shown here is derived from an EMBL/GenBank/DDBJ whole genome shotgun (WGS) entry which is preliminary data.</text>
</comment>
<dbReference type="GO" id="GO:0016614">
    <property type="term" value="F:oxidoreductase activity, acting on CH-OH group of donors"/>
    <property type="evidence" value="ECO:0007669"/>
    <property type="project" value="UniProtKB-ARBA"/>
</dbReference>
<sequence>MFAAPPIPPGTVSLSDYELAASRKIDAKAWAYIAGGSADELTLRANRDAFDRLRLQGRVLSDMQGANTRLTLLGQEMDHPILLAPVAFQRLVHPDGELAAAFGAAAIGATLVVSTQASQPMERIAEVAKAPLWFQLYIQPDRGFTAALIRRAEAAGYRALVVTVDAPVSIRNREQRAGYSLPPGIEAVNLRGLPPAPPNRAGLAESEVFRGLLDGAATWRDIAWLRSVTRLPVLLKGIMAPADAARAVAEGVDGLIVSNHGGRSLDTMPASIEALPRVAEAVAGRVPVLLDGGIRRGTDVLKALALGAKAVLVGRPYVYGLAVGGPVGVIHVLKILRTELEIAMALTGRASLGAIDRSVLWEG</sequence>
<dbReference type="AlphaFoldDB" id="A0A4R4DM19"/>
<dbReference type="RefSeq" id="WP_132290093.1">
    <property type="nucleotide sequence ID" value="NZ_SKBM01000012.1"/>
</dbReference>
<feature type="binding site" evidence="7">
    <location>
        <position position="258"/>
    </location>
    <ligand>
        <name>FMN</name>
        <dbReference type="ChEBI" id="CHEBI:58210"/>
    </ligand>
</feature>
<dbReference type="EMBL" id="SKBM01000012">
    <property type="protein sequence ID" value="TCZ60841.1"/>
    <property type="molecule type" value="Genomic_DNA"/>
</dbReference>
<dbReference type="Pfam" id="PF01070">
    <property type="entry name" value="FMN_dh"/>
    <property type="match status" value="1"/>
</dbReference>
<evidence type="ECO:0000256" key="7">
    <source>
        <dbReference type="PIRSR" id="PIRSR000138-2"/>
    </source>
</evidence>
<reference evidence="9 10" key="1">
    <citation type="submission" date="2019-03" db="EMBL/GenBank/DDBJ databases">
        <title>Paracraurococcus aquatilis NE82 genome sequence.</title>
        <authorList>
            <person name="Zhao Y."/>
            <person name="Du Z."/>
        </authorList>
    </citation>
    <scope>NUCLEOTIDE SEQUENCE [LARGE SCALE GENOMIC DNA]</scope>
    <source>
        <strain evidence="9 10">NE82</strain>
    </source>
</reference>
<dbReference type="GO" id="GO:0010181">
    <property type="term" value="F:FMN binding"/>
    <property type="evidence" value="ECO:0007669"/>
    <property type="project" value="InterPro"/>
</dbReference>
<feature type="binding site" evidence="7">
    <location>
        <position position="32"/>
    </location>
    <ligand>
        <name>glyoxylate</name>
        <dbReference type="ChEBI" id="CHEBI:36655"/>
    </ligand>
</feature>
<gene>
    <name evidence="9" type="ORF">EXY23_13785</name>
</gene>
<keyword evidence="2 7" id="KW-0285">Flavoprotein</keyword>
<organism evidence="9 10">
    <name type="scientific">Roseicella aquatilis</name>
    <dbReference type="NCBI Taxonomy" id="2527868"/>
    <lineage>
        <taxon>Bacteria</taxon>
        <taxon>Pseudomonadati</taxon>
        <taxon>Pseudomonadota</taxon>
        <taxon>Alphaproteobacteria</taxon>
        <taxon>Acetobacterales</taxon>
        <taxon>Roseomonadaceae</taxon>
        <taxon>Roseicella</taxon>
    </lineage>
</organism>
<evidence type="ECO:0000256" key="5">
    <source>
        <dbReference type="ARBA" id="ARBA00024042"/>
    </source>
</evidence>
<dbReference type="InterPro" id="IPR012133">
    <property type="entry name" value="Alpha-hydoxy_acid_DH_FMN"/>
</dbReference>
<feature type="binding site" evidence="7">
    <location>
        <position position="171"/>
    </location>
    <ligand>
        <name>glyoxylate</name>
        <dbReference type="ChEBI" id="CHEBI:36655"/>
    </ligand>
</feature>
<dbReference type="PANTHER" id="PTHR10578:SF107">
    <property type="entry name" value="2-HYDROXYACID OXIDASE 1"/>
    <property type="match status" value="1"/>
</dbReference>
<feature type="domain" description="FMN hydroxy acid dehydrogenase" evidence="8">
    <location>
        <begin position="6"/>
        <end position="363"/>
    </location>
</feature>
<feature type="binding site" evidence="7">
    <location>
        <position position="135"/>
    </location>
    <ligand>
        <name>FMN</name>
        <dbReference type="ChEBI" id="CHEBI:58210"/>
    </ligand>
</feature>
<evidence type="ECO:0000256" key="2">
    <source>
        <dbReference type="ARBA" id="ARBA00022630"/>
    </source>
</evidence>
<evidence type="ECO:0000259" key="8">
    <source>
        <dbReference type="PROSITE" id="PS51349"/>
    </source>
</evidence>
<dbReference type="SUPFAM" id="SSF51395">
    <property type="entry name" value="FMN-linked oxidoreductases"/>
    <property type="match status" value="1"/>
</dbReference>
<feature type="binding site" evidence="7">
    <location>
        <position position="263"/>
    </location>
    <ligand>
        <name>glyoxylate</name>
        <dbReference type="ChEBI" id="CHEBI:36655"/>
    </ligand>
</feature>
<evidence type="ECO:0000313" key="9">
    <source>
        <dbReference type="EMBL" id="TCZ60841.1"/>
    </source>
</evidence>
<dbReference type="Proteomes" id="UP000295023">
    <property type="component" value="Unassembled WGS sequence"/>
</dbReference>
<feature type="binding site" evidence="7">
    <location>
        <position position="137"/>
    </location>
    <ligand>
        <name>glyoxylate</name>
        <dbReference type="ChEBI" id="CHEBI:36655"/>
    </ligand>
</feature>
<accession>A0A4R4DM19</accession>
<keyword evidence="10" id="KW-1185">Reference proteome</keyword>
<protein>
    <submittedName>
        <fullName evidence="9">Alpha-hydroxy-acid oxidizing protein</fullName>
    </submittedName>
</protein>
<feature type="binding site" evidence="7">
    <location>
        <position position="163"/>
    </location>
    <ligand>
        <name>FMN</name>
        <dbReference type="ChEBI" id="CHEBI:58210"/>
    </ligand>
</feature>
<name>A0A4R4DM19_9PROT</name>
<feature type="binding site" evidence="7">
    <location>
        <position position="236"/>
    </location>
    <ligand>
        <name>FMN</name>
        <dbReference type="ChEBI" id="CHEBI:58210"/>
    </ligand>
</feature>